<dbReference type="GO" id="GO:0030600">
    <property type="term" value="F:feruloyl esterase activity"/>
    <property type="evidence" value="ECO:0007669"/>
    <property type="project" value="UniProtKB-EC"/>
</dbReference>
<dbReference type="RefSeq" id="XP_033689847.1">
    <property type="nucleotide sequence ID" value="XM_033831414.1"/>
</dbReference>
<reference evidence="8" key="1">
    <citation type="journal article" date="2020" name="Stud. Mycol.">
        <title>101 Dothideomycetes genomes: a test case for predicting lifestyles and emergence of pathogens.</title>
        <authorList>
            <person name="Haridas S."/>
            <person name="Albert R."/>
            <person name="Binder M."/>
            <person name="Bloem J."/>
            <person name="Labutti K."/>
            <person name="Salamov A."/>
            <person name="Andreopoulos B."/>
            <person name="Baker S."/>
            <person name="Barry K."/>
            <person name="Bills G."/>
            <person name="Bluhm B."/>
            <person name="Cannon C."/>
            <person name="Castanera R."/>
            <person name="Culley D."/>
            <person name="Daum C."/>
            <person name="Ezra D."/>
            <person name="Gonzalez J."/>
            <person name="Henrissat B."/>
            <person name="Kuo A."/>
            <person name="Liang C."/>
            <person name="Lipzen A."/>
            <person name="Lutzoni F."/>
            <person name="Magnuson J."/>
            <person name="Mondo S."/>
            <person name="Nolan M."/>
            <person name="Ohm R."/>
            <person name="Pangilinan J."/>
            <person name="Park H.-J."/>
            <person name="Ramirez L."/>
            <person name="Alfaro M."/>
            <person name="Sun H."/>
            <person name="Tritt A."/>
            <person name="Yoshinaga Y."/>
            <person name="Zwiers L.-H."/>
            <person name="Turgeon B."/>
            <person name="Goodwin S."/>
            <person name="Spatafora J."/>
            <person name="Crous P."/>
            <person name="Grigoriev I."/>
        </authorList>
    </citation>
    <scope>NUCLEOTIDE SEQUENCE</scope>
    <source>
        <strain evidence="8">CBS 122368</strain>
    </source>
</reference>
<keyword evidence="9" id="KW-1185">Reference proteome</keyword>
<gene>
    <name evidence="8" type="ORF">BU26DRAFT_537454</name>
</gene>
<keyword evidence="5" id="KW-1015">Disulfide bond</keyword>
<evidence type="ECO:0000256" key="6">
    <source>
        <dbReference type="ARBA" id="ARBA00034075"/>
    </source>
</evidence>
<keyword evidence="2" id="KW-0624">Polysaccharide degradation</keyword>
<evidence type="ECO:0000256" key="5">
    <source>
        <dbReference type="ARBA" id="ARBA00023157"/>
    </source>
</evidence>
<keyword evidence="4 7" id="KW-0378">Hydrolase</keyword>
<sequence>MRTHLPLLLSLLADLAVANSKSFESKCNDIARDMQTGYATINFVQYLPAGSTINHTAEGLNATCVSSSAPPMPVALCRVGLHVPTSSSSYVLIEAWLPEKWESRLLSTGNSATGGCIDYPQMAYGASFGFATVGTNNGHNGSSAGAFFHQPEVLKDFSWRALYTGAVIGKETTKKFYDCEDFKSYHIGCSTSGRQLFDGIVSGAPVINNDGLVSWYGYALETVLGANTSDSYLTPENWKLVHEEVQKQCDALDGAADGILEDTRRCKLDSKPLYCLTSNRPGCLSTPQVFAMEQIFSPFVYGNTYLHPGAAHGDETSFSEGIYSSIPITFLVEGFRFIFYNDLSWEPSRFTPLDALKVVQANPGDLHTFNPNLTAFRDRGGKILHWHEQSDALASVRNSDWYYDLVLNTTTSGNVASLDEFYRYFRISGTYHCGGGPGANFIGQSGLARKEKPEDNVLLAIVDWVEKGTAPEYVRGVKFVDDEPEKGVVFTRRHCKHPLTNIYNGRAGNGTDEDGWRCVEK</sequence>
<evidence type="ECO:0000313" key="8">
    <source>
        <dbReference type="EMBL" id="KAF2254843.1"/>
    </source>
</evidence>
<keyword evidence="3 7" id="KW-0732">Signal</keyword>
<comment type="similarity">
    <text evidence="7">Belongs to the tannase family.</text>
</comment>
<dbReference type="OrthoDB" id="3039123at2759"/>
<proteinExistence type="inferred from homology"/>
<evidence type="ECO:0000256" key="1">
    <source>
        <dbReference type="ARBA" id="ARBA00022487"/>
    </source>
</evidence>
<keyword evidence="2" id="KW-0119">Carbohydrate metabolism</keyword>
<protein>
    <recommendedName>
        <fullName evidence="7">Carboxylic ester hydrolase</fullName>
        <ecNumber evidence="7">3.1.1.-</ecNumber>
    </recommendedName>
</protein>
<evidence type="ECO:0000256" key="2">
    <source>
        <dbReference type="ARBA" id="ARBA00022651"/>
    </source>
</evidence>
<evidence type="ECO:0000256" key="4">
    <source>
        <dbReference type="ARBA" id="ARBA00022801"/>
    </source>
</evidence>
<dbReference type="PANTHER" id="PTHR33938">
    <property type="entry name" value="FERULOYL ESTERASE B-RELATED"/>
    <property type="match status" value="1"/>
</dbReference>
<dbReference type="InterPro" id="IPR011118">
    <property type="entry name" value="Tannase/feruloyl_esterase"/>
</dbReference>
<comment type="catalytic activity">
    <reaction evidence="6">
        <text>feruloyl-polysaccharide + H2O = ferulate + polysaccharide.</text>
        <dbReference type="EC" id="3.1.1.73"/>
    </reaction>
</comment>
<evidence type="ECO:0000313" key="9">
    <source>
        <dbReference type="Proteomes" id="UP000800094"/>
    </source>
</evidence>
<dbReference type="PANTHER" id="PTHR33938:SF15">
    <property type="entry name" value="FERULOYL ESTERASE B-RELATED"/>
    <property type="match status" value="1"/>
</dbReference>
<dbReference type="EC" id="3.1.1.-" evidence="7"/>
<dbReference type="GeneID" id="54584744"/>
<keyword evidence="2" id="KW-0858">Xylan degradation</keyword>
<evidence type="ECO:0000256" key="3">
    <source>
        <dbReference type="ARBA" id="ARBA00022729"/>
    </source>
</evidence>
<dbReference type="EMBL" id="ML987190">
    <property type="protein sequence ID" value="KAF2254843.1"/>
    <property type="molecule type" value="Genomic_DNA"/>
</dbReference>
<dbReference type="AlphaFoldDB" id="A0A6A6J0B8"/>
<feature type="chain" id="PRO_5025716784" description="Carboxylic ester hydrolase" evidence="7">
    <location>
        <begin position="19"/>
        <end position="521"/>
    </location>
</feature>
<dbReference type="Proteomes" id="UP000800094">
    <property type="component" value="Unassembled WGS sequence"/>
</dbReference>
<accession>A0A6A6J0B8</accession>
<organism evidence="8 9">
    <name type="scientific">Trematosphaeria pertusa</name>
    <dbReference type="NCBI Taxonomy" id="390896"/>
    <lineage>
        <taxon>Eukaryota</taxon>
        <taxon>Fungi</taxon>
        <taxon>Dikarya</taxon>
        <taxon>Ascomycota</taxon>
        <taxon>Pezizomycotina</taxon>
        <taxon>Dothideomycetes</taxon>
        <taxon>Pleosporomycetidae</taxon>
        <taxon>Pleosporales</taxon>
        <taxon>Massarineae</taxon>
        <taxon>Trematosphaeriaceae</taxon>
        <taxon>Trematosphaeria</taxon>
    </lineage>
</organism>
<name>A0A6A6J0B8_9PLEO</name>
<keyword evidence="1" id="KW-0719">Serine esterase</keyword>
<dbReference type="GO" id="GO:0045493">
    <property type="term" value="P:xylan catabolic process"/>
    <property type="evidence" value="ECO:0007669"/>
    <property type="project" value="UniProtKB-KW"/>
</dbReference>
<evidence type="ECO:0000256" key="7">
    <source>
        <dbReference type="RuleBase" id="RU361238"/>
    </source>
</evidence>
<dbReference type="Pfam" id="PF07519">
    <property type="entry name" value="Tannase"/>
    <property type="match status" value="2"/>
</dbReference>
<feature type="signal peptide" evidence="7">
    <location>
        <begin position="1"/>
        <end position="18"/>
    </location>
</feature>